<dbReference type="GO" id="GO:0042910">
    <property type="term" value="F:xenobiotic transmembrane transporter activity"/>
    <property type="evidence" value="ECO:0007669"/>
    <property type="project" value="InterPro"/>
</dbReference>
<feature type="transmembrane region" description="Helical" evidence="10">
    <location>
        <begin position="128"/>
        <end position="149"/>
    </location>
</feature>
<comment type="similarity">
    <text evidence="2">Belongs to the multi antimicrobial extrusion (MATE) (TC 2.A.66.1) family. MepA subfamily.</text>
</comment>
<dbReference type="PANTHER" id="PTHR43823:SF3">
    <property type="entry name" value="MULTIDRUG EXPORT PROTEIN MEPA"/>
    <property type="match status" value="1"/>
</dbReference>
<keyword evidence="6 10" id="KW-0812">Transmembrane</keyword>
<keyword evidence="5" id="KW-1003">Cell membrane</keyword>
<keyword evidence="9" id="KW-0046">Antibiotic resistance</keyword>
<sequence>MKNTVLFTFLKYVISNVLGMIGLSCYILADTFFVSNGLGADGLTALNIAISVYSFISGTGLMIGIGSATRYSILRAQKEEEKANIAFTHGILLGFISGFLFLVLGVFGSSYLSRLLGASDNIFAMTNVYIKTIFCFAPFFLLNNILVAFVRNDGSPKLSMAGMLIGSFSNIVLDYIFIFPLNMGMFGAAFATGLAPIISILILTTHMIKKQNQFHFIKCKFQLSRVSDIFQLGLSAFVTEVSSGVVLIVFNLLILNIEGNIGIAAYGIVANLALVAIAIFTGIAQGIQPLVSKYHGIRDHILIQKILRYTIILTMILSIVMYIFVFIFNGELASIFNKDNISALSDFASRGLRFYFIGFFFAGFNVVLTAFLSSVEKPMSALMISLTRGLFAIVPFAFILSYFFKMNGVWLAFACTEFITCFITLWNMGKLFIRK</sequence>
<reference evidence="11 12" key="1">
    <citation type="submission" date="2018-11" db="EMBL/GenBank/DDBJ databases">
        <title>Genomic Encyclopedia of Type Strains, Phase IV (KMG-IV): sequencing the most valuable type-strain genomes for metagenomic binning, comparative biology and taxonomic classification.</title>
        <authorList>
            <person name="Goeker M."/>
        </authorList>
    </citation>
    <scope>NUCLEOTIDE SEQUENCE [LARGE SCALE GENOMIC DNA]</scope>
    <source>
        <strain evidence="11 12">DSM 26537</strain>
    </source>
</reference>
<feature type="transmembrane region" description="Helical" evidence="10">
    <location>
        <begin position="161"/>
        <end position="179"/>
    </location>
</feature>
<dbReference type="InterPro" id="IPR045070">
    <property type="entry name" value="MATE_MepA-like"/>
</dbReference>
<dbReference type="Proteomes" id="UP000273083">
    <property type="component" value="Unassembled WGS sequence"/>
</dbReference>
<feature type="transmembrane region" description="Helical" evidence="10">
    <location>
        <begin position="12"/>
        <end position="33"/>
    </location>
</feature>
<feature type="transmembrane region" description="Helical" evidence="10">
    <location>
        <begin position="86"/>
        <end position="108"/>
    </location>
</feature>
<proteinExistence type="inferred from homology"/>
<gene>
    <name evidence="11" type="ORF">EDD66_103188</name>
</gene>
<dbReference type="RefSeq" id="WP_123608699.1">
    <property type="nucleotide sequence ID" value="NZ_RJVG01000003.1"/>
</dbReference>
<dbReference type="InterPro" id="IPR048279">
    <property type="entry name" value="MdtK-like"/>
</dbReference>
<feature type="transmembrane region" description="Helical" evidence="10">
    <location>
        <begin position="263"/>
        <end position="285"/>
    </location>
</feature>
<comment type="caution">
    <text evidence="11">The sequence shown here is derived from an EMBL/GenBank/DDBJ whole genome shotgun (WGS) entry which is preliminary data.</text>
</comment>
<dbReference type="GO" id="GO:0046677">
    <property type="term" value="P:response to antibiotic"/>
    <property type="evidence" value="ECO:0007669"/>
    <property type="project" value="UniProtKB-KW"/>
</dbReference>
<dbReference type="PANTHER" id="PTHR43823">
    <property type="entry name" value="SPORULATION PROTEIN YKVU"/>
    <property type="match status" value="1"/>
</dbReference>
<evidence type="ECO:0000256" key="7">
    <source>
        <dbReference type="ARBA" id="ARBA00022989"/>
    </source>
</evidence>
<accession>A0A3N1XVP0</accession>
<evidence type="ECO:0000256" key="5">
    <source>
        <dbReference type="ARBA" id="ARBA00022475"/>
    </source>
</evidence>
<feature type="transmembrane region" description="Helical" evidence="10">
    <location>
        <begin position="185"/>
        <end position="208"/>
    </location>
</feature>
<evidence type="ECO:0000256" key="2">
    <source>
        <dbReference type="ARBA" id="ARBA00008417"/>
    </source>
</evidence>
<dbReference type="GO" id="GO:0005886">
    <property type="term" value="C:plasma membrane"/>
    <property type="evidence" value="ECO:0007669"/>
    <property type="project" value="UniProtKB-SubCell"/>
</dbReference>
<feature type="transmembrane region" description="Helical" evidence="10">
    <location>
        <begin position="306"/>
        <end position="328"/>
    </location>
</feature>
<evidence type="ECO:0000256" key="4">
    <source>
        <dbReference type="ARBA" id="ARBA00022448"/>
    </source>
</evidence>
<protein>
    <recommendedName>
        <fullName evidence="3">Multidrug export protein MepA</fullName>
    </recommendedName>
</protein>
<evidence type="ECO:0000256" key="6">
    <source>
        <dbReference type="ARBA" id="ARBA00022692"/>
    </source>
</evidence>
<evidence type="ECO:0000313" key="11">
    <source>
        <dbReference type="EMBL" id="ROR29252.1"/>
    </source>
</evidence>
<evidence type="ECO:0000256" key="1">
    <source>
        <dbReference type="ARBA" id="ARBA00004651"/>
    </source>
</evidence>
<dbReference type="NCBIfam" id="TIGR00797">
    <property type="entry name" value="matE"/>
    <property type="match status" value="1"/>
</dbReference>
<feature type="transmembrane region" description="Helical" evidence="10">
    <location>
        <begin position="229"/>
        <end position="257"/>
    </location>
</feature>
<dbReference type="GO" id="GO:0015297">
    <property type="term" value="F:antiporter activity"/>
    <property type="evidence" value="ECO:0007669"/>
    <property type="project" value="InterPro"/>
</dbReference>
<keyword evidence="4" id="KW-0813">Transport</keyword>
<dbReference type="Pfam" id="PF01554">
    <property type="entry name" value="MatE"/>
    <property type="match status" value="2"/>
</dbReference>
<dbReference type="PIRSF" id="PIRSF006603">
    <property type="entry name" value="DinF"/>
    <property type="match status" value="1"/>
</dbReference>
<keyword evidence="12" id="KW-1185">Reference proteome</keyword>
<evidence type="ECO:0000256" key="10">
    <source>
        <dbReference type="SAM" id="Phobius"/>
    </source>
</evidence>
<evidence type="ECO:0000256" key="3">
    <source>
        <dbReference type="ARBA" id="ARBA00022106"/>
    </source>
</evidence>
<dbReference type="AlphaFoldDB" id="A0A3N1XVP0"/>
<dbReference type="InterPro" id="IPR002528">
    <property type="entry name" value="MATE_fam"/>
</dbReference>
<evidence type="ECO:0000256" key="9">
    <source>
        <dbReference type="ARBA" id="ARBA00023251"/>
    </source>
</evidence>
<organism evidence="11 12">
    <name type="scientific">Mobilisporobacter senegalensis</name>
    <dbReference type="NCBI Taxonomy" id="1329262"/>
    <lineage>
        <taxon>Bacteria</taxon>
        <taxon>Bacillati</taxon>
        <taxon>Bacillota</taxon>
        <taxon>Clostridia</taxon>
        <taxon>Lachnospirales</taxon>
        <taxon>Lachnospiraceae</taxon>
        <taxon>Mobilisporobacter</taxon>
    </lineage>
</organism>
<dbReference type="PROSITE" id="PS51257">
    <property type="entry name" value="PROKAR_LIPOPROTEIN"/>
    <property type="match status" value="1"/>
</dbReference>
<keyword evidence="7 10" id="KW-1133">Transmembrane helix</keyword>
<evidence type="ECO:0000313" key="12">
    <source>
        <dbReference type="Proteomes" id="UP000273083"/>
    </source>
</evidence>
<feature type="transmembrane region" description="Helical" evidence="10">
    <location>
        <begin position="385"/>
        <end position="404"/>
    </location>
</feature>
<comment type="subcellular location">
    <subcellularLocation>
        <location evidence="1">Cell membrane</location>
        <topology evidence="1">Multi-pass membrane protein</topology>
    </subcellularLocation>
</comment>
<dbReference type="CDD" id="cd13143">
    <property type="entry name" value="MATE_MepA_like"/>
    <property type="match status" value="1"/>
</dbReference>
<dbReference type="EMBL" id="RJVG01000003">
    <property type="protein sequence ID" value="ROR29252.1"/>
    <property type="molecule type" value="Genomic_DNA"/>
</dbReference>
<keyword evidence="8 10" id="KW-0472">Membrane</keyword>
<feature type="transmembrane region" description="Helical" evidence="10">
    <location>
        <begin position="410"/>
        <end position="429"/>
    </location>
</feature>
<dbReference type="OrthoDB" id="305360at2"/>
<evidence type="ECO:0000256" key="8">
    <source>
        <dbReference type="ARBA" id="ARBA00023136"/>
    </source>
</evidence>
<dbReference type="InterPro" id="IPR051327">
    <property type="entry name" value="MATE_MepA_subfamily"/>
</dbReference>
<feature type="transmembrane region" description="Helical" evidence="10">
    <location>
        <begin position="354"/>
        <end position="373"/>
    </location>
</feature>
<feature type="transmembrane region" description="Helical" evidence="10">
    <location>
        <begin position="45"/>
        <end position="65"/>
    </location>
</feature>
<name>A0A3N1XVP0_9FIRM</name>